<evidence type="ECO:0000313" key="2">
    <source>
        <dbReference type="Proteomes" id="UP001552299"/>
    </source>
</evidence>
<evidence type="ECO:0000313" key="1">
    <source>
        <dbReference type="EMBL" id="KAL0914755.1"/>
    </source>
</evidence>
<reference evidence="1 2" key="1">
    <citation type="journal article" date="2024" name="Plant Biotechnol. J.">
        <title>Dendrobium thyrsiflorum genome and its molecular insights into genes involved in important horticultural traits.</title>
        <authorList>
            <person name="Chen B."/>
            <person name="Wang J.Y."/>
            <person name="Zheng P.J."/>
            <person name="Li K.L."/>
            <person name="Liang Y.M."/>
            <person name="Chen X.F."/>
            <person name="Zhang C."/>
            <person name="Zhao X."/>
            <person name="He X."/>
            <person name="Zhang G.Q."/>
            <person name="Liu Z.J."/>
            <person name="Xu Q."/>
        </authorList>
    </citation>
    <scope>NUCLEOTIDE SEQUENCE [LARGE SCALE GENOMIC DNA]</scope>
    <source>
        <strain evidence="1">GZMU011</strain>
    </source>
</reference>
<dbReference type="EMBL" id="JANQDX010000012">
    <property type="protein sequence ID" value="KAL0914755.1"/>
    <property type="molecule type" value="Genomic_DNA"/>
</dbReference>
<dbReference type="AlphaFoldDB" id="A0ABD0UPR4"/>
<accession>A0ABD0UPR4</accession>
<dbReference type="Proteomes" id="UP001552299">
    <property type="component" value="Unassembled WGS sequence"/>
</dbReference>
<sequence length="161" mass="18384">MDRSKAANCRLSGCCEGTAVDRTRLRQTVCREEVERLYFTLTGKPSVQRKVTETLSEIQDRHVADKDLEKSRERKQSCLIRHIKVSTFMQLKNGLLSIKRSISVGYCSGHPIYSSSCVQTVQTTQKLSTWRTEHSFGKWQVESLQLPLAVNRVVPKTKLIN</sequence>
<gene>
    <name evidence="1" type="ORF">M5K25_015131</name>
</gene>
<keyword evidence="2" id="KW-1185">Reference proteome</keyword>
<protein>
    <submittedName>
        <fullName evidence="1">Uncharacterized protein</fullName>
    </submittedName>
</protein>
<organism evidence="1 2">
    <name type="scientific">Dendrobium thyrsiflorum</name>
    <name type="common">Pinecone-like raceme dendrobium</name>
    <name type="synonym">Orchid</name>
    <dbReference type="NCBI Taxonomy" id="117978"/>
    <lineage>
        <taxon>Eukaryota</taxon>
        <taxon>Viridiplantae</taxon>
        <taxon>Streptophyta</taxon>
        <taxon>Embryophyta</taxon>
        <taxon>Tracheophyta</taxon>
        <taxon>Spermatophyta</taxon>
        <taxon>Magnoliopsida</taxon>
        <taxon>Liliopsida</taxon>
        <taxon>Asparagales</taxon>
        <taxon>Orchidaceae</taxon>
        <taxon>Epidendroideae</taxon>
        <taxon>Malaxideae</taxon>
        <taxon>Dendrobiinae</taxon>
        <taxon>Dendrobium</taxon>
    </lineage>
</organism>
<comment type="caution">
    <text evidence="1">The sequence shown here is derived from an EMBL/GenBank/DDBJ whole genome shotgun (WGS) entry which is preliminary data.</text>
</comment>
<proteinExistence type="predicted"/>
<name>A0ABD0UPR4_DENTH</name>